<name>A0ABM9ABF5_9GAMM</name>
<proteinExistence type="predicted"/>
<reference evidence="1" key="1">
    <citation type="submission" date="2021-12" db="EMBL/GenBank/DDBJ databases">
        <authorList>
            <person name="Rodrigo-Torres L."/>
            <person name="Arahal R. D."/>
            <person name="Lucena T."/>
        </authorList>
    </citation>
    <scope>NUCLEOTIDE SEQUENCE</scope>
    <source>
        <strain evidence="1">CECT 8267</strain>
    </source>
</reference>
<comment type="caution">
    <text evidence="1">The sequence shown here is derived from an EMBL/GenBank/DDBJ whole genome shotgun (WGS) entry which is preliminary data.</text>
</comment>
<sequence length="102" mass="11532">MRRQIEGVVMFLFSASAKVKKAQDGYHVGDDVEFIAYIDFKDQLGAVQLCKFYMANAGFGTVVIDKMKEANADFIKNSVNSTHRGRIEEAQKQGYSIQLFEK</sequence>
<keyword evidence="2" id="KW-1185">Reference proteome</keyword>
<dbReference type="Proteomes" id="UP000838100">
    <property type="component" value="Unassembled WGS sequence"/>
</dbReference>
<evidence type="ECO:0000313" key="1">
    <source>
        <dbReference type="EMBL" id="CAH0990224.1"/>
    </source>
</evidence>
<evidence type="ECO:0000313" key="2">
    <source>
        <dbReference type="Proteomes" id="UP000838100"/>
    </source>
</evidence>
<gene>
    <name evidence="1" type="ORF">SIN8267_00316</name>
</gene>
<organism evidence="1 2">
    <name type="scientific">Sinobacterium norvegicum</name>
    <dbReference type="NCBI Taxonomy" id="1641715"/>
    <lineage>
        <taxon>Bacteria</taxon>
        <taxon>Pseudomonadati</taxon>
        <taxon>Pseudomonadota</taxon>
        <taxon>Gammaproteobacteria</taxon>
        <taxon>Cellvibrionales</taxon>
        <taxon>Spongiibacteraceae</taxon>
        <taxon>Sinobacterium</taxon>
    </lineage>
</organism>
<dbReference type="EMBL" id="CAKLPX010000001">
    <property type="protein sequence ID" value="CAH0990224.1"/>
    <property type="molecule type" value="Genomic_DNA"/>
</dbReference>
<accession>A0ABM9ABF5</accession>
<protein>
    <submittedName>
        <fullName evidence="1">Uncharacterized protein</fullName>
    </submittedName>
</protein>